<proteinExistence type="inferred from homology"/>
<evidence type="ECO:0000256" key="8">
    <source>
        <dbReference type="ARBA" id="ARBA00023242"/>
    </source>
</evidence>
<sequence>MDQQGGWRLADTISMHPYRIIRLVELTSNTCPLIVNRATQGSLAHHDSATTTGNNLDKDRHHFREWPVLMGQFIARKRASQLHPHAGIPTKVLPASPSILFMDPTGVIECEFARDFDVAWLANDTYLCYLLEWNYIPYNTANGGKRCYLEVCSLPRFFTKSHSLASITSYDIDHTIVDLLLDSDANTLDPQPATLHSRPSAQYLSDQYTPVTLGLHHQDVQVLKRTLAECKGLTTLSIYGKIQAKGCIQEKRKDAASDKIKYFSIQVACKHHQTELFGDAILTAFVCYEDSSTDTELDILHYHKQLKVGRWYLFTDLKASKPKFKLNANASFTRKVLNFEVGKSRLFDLNSSDLSVFNLNMRNMVDDCDVQTVKPAGLPMHPASSSAPKSLISYSGRISRIVNVDQGFYELDGKIMLVLTHYQIAGPGFGLRLGAGLQLHNVHLVLLNDGLAKTPVSLIACSYSTLEINEFSAEATDFQMITGKRREEFMRQCRGLNVVDVLLMISIKSEMTRKFDVSVAQAENSILNDDNRRINSNSVSVKWKTKFYIDILTKYGFKPYERDSLATPFDHQDLCTLATIRYRPPSFPLLINVYNHPLVLEFRNIVISNAQKPHGNDNSTSRLRNDSLNPAIRSRVFSQDELNWKNVSLMGVLTAGDHGILVLKDQTHAVGCVVIASSDDKVIQPHHLNLVWVINRYEIVTETLGLGFTQCEKDFRDVVFERLAIRFCIVDAFCVGQAPNPELVQKGKARHAPRGARSQYLGIVDAVQPVQQILSADGRIEYQSWMVVAGCKYKTSENGISELLGSEQLISILFTNPADVVALRRGDTYAFRDVVELSPDEDDVDDETANDSKPAKRDDDEICVAFDGRSSVRSFSLDLIDLTTDTLPRQDDDSQPLVVRLSPDHGEVLLKIIPPSSTSEICRVSSILQNIAAYKKRPQHAGMVDTLINLKGIIVSKEYRPVEEIHIPHCSAADLFVKHGIGTGDYKRTMLIKIRDTEGADTMDVYVDLRRSVYPAGMLPGISVTFRKLALKISSRSSNIYGSTIPITSIEVGPPTTIDRVAKPIVQRSNARVRLSDFFSRANGHTMIPLTTRSVASIPGINATITHIQHVLFKHTCTTCGASFLDAACPHGHGSGNGVLSAYARFFIDDGSAEAVVHVDDVDAVFSILKCDGAGRGGPRAKFEKIAMRYGDVSFRLDPPWFCDDADGCSNGEGLSLVTLGVVAPEKESSVSQPKRVIAQRDKANKDAEFIEAWCVSVDLKRSVIAYCRAQSSFASLLVDSENNDGDNTHEESAEDLMVSKEALGRRTIRTDFGCRLTTLTHPRIVLRGDGFQEVERSEAHFLIKKLGLVGVC</sequence>
<dbReference type="PANTHER" id="PTHR14865">
    <property type="entry name" value="CST COMPLEX SUBUNIT CTC1"/>
    <property type="match status" value="1"/>
</dbReference>
<protein>
    <recommendedName>
        <fullName evidence="4">CST complex subunit CTC1</fullName>
    </recommendedName>
</protein>
<dbReference type="EMBL" id="QEAM01000144">
    <property type="protein sequence ID" value="TPX45319.1"/>
    <property type="molecule type" value="Genomic_DNA"/>
</dbReference>
<dbReference type="VEuPathDB" id="FungiDB:SeMB42_g04201"/>
<gene>
    <name evidence="9" type="ORF">SeLEV6574_g03926</name>
</gene>
<dbReference type="GO" id="GO:0003697">
    <property type="term" value="F:single-stranded DNA binding"/>
    <property type="evidence" value="ECO:0007669"/>
    <property type="project" value="InterPro"/>
</dbReference>
<keyword evidence="6" id="KW-0779">Telomere</keyword>
<keyword evidence="5" id="KW-0158">Chromosome</keyword>
<keyword evidence="7" id="KW-0238">DNA-binding</keyword>
<dbReference type="GO" id="GO:0045740">
    <property type="term" value="P:positive regulation of DNA replication"/>
    <property type="evidence" value="ECO:0007669"/>
    <property type="project" value="TreeGrafter"/>
</dbReference>
<evidence type="ECO:0000313" key="10">
    <source>
        <dbReference type="Proteomes" id="UP000320475"/>
    </source>
</evidence>
<dbReference type="Pfam" id="PF15489">
    <property type="entry name" value="CTC1"/>
    <property type="match status" value="2"/>
</dbReference>
<dbReference type="GO" id="GO:0010833">
    <property type="term" value="P:telomere maintenance via telomere lengthening"/>
    <property type="evidence" value="ECO:0007669"/>
    <property type="project" value="TreeGrafter"/>
</dbReference>
<organism evidence="9 10">
    <name type="scientific">Synchytrium endobioticum</name>
    <dbReference type="NCBI Taxonomy" id="286115"/>
    <lineage>
        <taxon>Eukaryota</taxon>
        <taxon>Fungi</taxon>
        <taxon>Fungi incertae sedis</taxon>
        <taxon>Chytridiomycota</taxon>
        <taxon>Chytridiomycota incertae sedis</taxon>
        <taxon>Chytridiomycetes</taxon>
        <taxon>Synchytriales</taxon>
        <taxon>Synchytriaceae</taxon>
        <taxon>Synchytrium</taxon>
    </lineage>
</organism>
<dbReference type="Proteomes" id="UP000320475">
    <property type="component" value="Unassembled WGS sequence"/>
</dbReference>
<comment type="caution">
    <text evidence="9">The sequence shown here is derived from an EMBL/GenBank/DDBJ whole genome shotgun (WGS) entry which is preliminary data.</text>
</comment>
<accession>A0A507D1G4</accession>
<evidence type="ECO:0000256" key="3">
    <source>
        <dbReference type="ARBA" id="ARBA00006332"/>
    </source>
</evidence>
<dbReference type="OrthoDB" id="2114908at2759"/>
<dbReference type="InterPro" id="IPR029156">
    <property type="entry name" value="CTC1"/>
</dbReference>
<comment type="similarity">
    <text evidence="3">Belongs to the CTC1 family.</text>
</comment>
<evidence type="ECO:0000256" key="1">
    <source>
        <dbReference type="ARBA" id="ARBA00004123"/>
    </source>
</evidence>
<evidence type="ECO:0000256" key="4">
    <source>
        <dbReference type="ARBA" id="ARBA00016175"/>
    </source>
</evidence>
<evidence type="ECO:0000313" key="9">
    <source>
        <dbReference type="EMBL" id="TPX45319.1"/>
    </source>
</evidence>
<comment type="subcellular location">
    <subcellularLocation>
        <location evidence="2">Chromosome</location>
        <location evidence="2">Telomere</location>
    </subcellularLocation>
    <subcellularLocation>
        <location evidence="1">Nucleus</location>
    </subcellularLocation>
</comment>
<evidence type="ECO:0000256" key="7">
    <source>
        <dbReference type="ARBA" id="ARBA00023125"/>
    </source>
</evidence>
<name>A0A507D1G4_9FUNG</name>
<reference evidence="9 10" key="1">
    <citation type="journal article" date="2019" name="Sci. Rep.">
        <title>Comparative genomics of chytrid fungi reveal insights into the obligate biotrophic and pathogenic lifestyle of Synchytrium endobioticum.</title>
        <authorList>
            <person name="van de Vossenberg B.T.L.H."/>
            <person name="Warris S."/>
            <person name="Nguyen H.D.T."/>
            <person name="van Gent-Pelzer M.P.E."/>
            <person name="Joly D.L."/>
            <person name="van de Geest H.C."/>
            <person name="Bonants P.J.M."/>
            <person name="Smith D.S."/>
            <person name="Levesque C.A."/>
            <person name="van der Lee T.A.J."/>
        </authorList>
    </citation>
    <scope>NUCLEOTIDE SEQUENCE [LARGE SCALE GENOMIC DNA]</scope>
    <source>
        <strain evidence="9 10">LEV6574</strain>
    </source>
</reference>
<dbReference type="PANTHER" id="PTHR14865:SF2">
    <property type="entry name" value="CST COMPLEX SUBUNIT CTC1"/>
    <property type="match status" value="1"/>
</dbReference>
<dbReference type="InterPro" id="IPR042617">
    <property type="entry name" value="CTC1-like"/>
</dbReference>
<dbReference type="GO" id="GO:0042162">
    <property type="term" value="F:telomeric DNA binding"/>
    <property type="evidence" value="ECO:0007669"/>
    <property type="project" value="TreeGrafter"/>
</dbReference>
<evidence type="ECO:0000256" key="2">
    <source>
        <dbReference type="ARBA" id="ARBA00004574"/>
    </source>
</evidence>
<evidence type="ECO:0000256" key="6">
    <source>
        <dbReference type="ARBA" id="ARBA00022895"/>
    </source>
</evidence>
<keyword evidence="8" id="KW-0539">Nucleus</keyword>
<dbReference type="GO" id="GO:1990879">
    <property type="term" value="C:CST complex"/>
    <property type="evidence" value="ECO:0007669"/>
    <property type="project" value="TreeGrafter"/>
</dbReference>
<evidence type="ECO:0000256" key="5">
    <source>
        <dbReference type="ARBA" id="ARBA00022454"/>
    </source>
</evidence>